<evidence type="ECO:0000256" key="3">
    <source>
        <dbReference type="ARBA" id="ARBA00023136"/>
    </source>
</evidence>
<feature type="transmembrane region" description="Helical" evidence="4">
    <location>
        <begin position="363"/>
        <end position="384"/>
    </location>
</feature>
<feature type="transmembrane region" description="Helical" evidence="4">
    <location>
        <begin position="239"/>
        <end position="261"/>
    </location>
</feature>
<feature type="transmembrane region" description="Helical" evidence="4">
    <location>
        <begin position="336"/>
        <end position="357"/>
    </location>
</feature>
<gene>
    <name evidence="6" type="ORF">DFR48_107124</name>
</gene>
<feature type="transmembrane region" description="Helical" evidence="4">
    <location>
        <begin position="97"/>
        <end position="120"/>
    </location>
</feature>
<comment type="caution">
    <text evidence="6">The sequence shown here is derived from an EMBL/GenBank/DDBJ whole genome shotgun (WGS) entry which is preliminary data.</text>
</comment>
<evidence type="ECO:0000313" key="7">
    <source>
        <dbReference type="Proteomes" id="UP000252582"/>
    </source>
</evidence>
<feature type="transmembrane region" description="Helical" evidence="4">
    <location>
        <begin position="7"/>
        <end position="29"/>
    </location>
</feature>
<evidence type="ECO:0000259" key="5">
    <source>
        <dbReference type="PROSITE" id="PS50850"/>
    </source>
</evidence>
<dbReference type="InterPro" id="IPR011701">
    <property type="entry name" value="MFS"/>
</dbReference>
<feature type="transmembrane region" description="Helical" evidence="4">
    <location>
        <begin position="205"/>
        <end position="233"/>
    </location>
</feature>
<proteinExistence type="predicted"/>
<feature type="transmembrane region" description="Helical" evidence="4">
    <location>
        <begin position="41"/>
        <end position="61"/>
    </location>
</feature>
<feature type="domain" description="Major facilitator superfamily (MFS) profile" evidence="5">
    <location>
        <begin position="1"/>
        <end position="392"/>
    </location>
</feature>
<dbReference type="Pfam" id="PF07690">
    <property type="entry name" value="MFS_1"/>
    <property type="match status" value="1"/>
</dbReference>
<dbReference type="PANTHER" id="PTHR11360">
    <property type="entry name" value="MONOCARBOXYLATE TRANSPORTER"/>
    <property type="match status" value="1"/>
</dbReference>
<feature type="transmembrane region" description="Helical" evidence="4">
    <location>
        <begin position="268"/>
        <end position="288"/>
    </location>
</feature>
<dbReference type="Gene3D" id="1.20.1250.20">
    <property type="entry name" value="MFS general substrate transporter like domains"/>
    <property type="match status" value="1"/>
</dbReference>
<protein>
    <submittedName>
        <fullName evidence="6">Putative MFS family arabinose efflux permease</fullName>
    </submittedName>
</protein>
<evidence type="ECO:0000313" key="6">
    <source>
        <dbReference type="EMBL" id="RCW23254.1"/>
    </source>
</evidence>
<dbReference type="PROSITE" id="PS50850">
    <property type="entry name" value="MFS"/>
    <property type="match status" value="1"/>
</dbReference>
<evidence type="ECO:0000256" key="2">
    <source>
        <dbReference type="ARBA" id="ARBA00022989"/>
    </source>
</evidence>
<keyword evidence="2 4" id="KW-1133">Transmembrane helix</keyword>
<name>A0A6I7HLI5_9HYPH</name>
<feature type="transmembrane region" description="Helical" evidence="4">
    <location>
        <begin position="73"/>
        <end position="91"/>
    </location>
</feature>
<evidence type="ECO:0000256" key="1">
    <source>
        <dbReference type="ARBA" id="ARBA00022692"/>
    </source>
</evidence>
<organism evidence="6 7">
    <name type="scientific">Ciceribacter lividus</name>
    <dbReference type="NCBI Taxonomy" id="1197950"/>
    <lineage>
        <taxon>Bacteria</taxon>
        <taxon>Pseudomonadati</taxon>
        <taxon>Pseudomonadota</taxon>
        <taxon>Alphaproteobacteria</taxon>
        <taxon>Hyphomicrobiales</taxon>
        <taxon>Rhizobiaceae</taxon>
        <taxon>Ciceribacter</taxon>
    </lineage>
</organism>
<sequence>MKPSPLTIGLGVSMTVGYGTLHYSFSVLAPAIARDFGWETSFVFGVFSAGLLAGAVSAPIFGRSIDRFGARPVMILGTLAATLALVLYAVMQNAWQFAAITFLAEFVAFAVQYDAGFAALAQRYGQEARSHVTVVTLIAGFASTVFWPLDQWLLTLMDWRDVYLVLAAINLFFALPVHLAVPAYRPPRKARTTVEGKESTKDGGAGLQMALMAISLASGGFLISAVSVSLLVVLGAAGFSPAVATLAGSLIGPSQVLARLIEYSQRRLFTPVTTALVASGALFFSFALLSSSLALPLVAIPIAFAVVYGAGQGLTSIVRGVLPLYYFGTAGYGRTMGVLSGVRMVLSAAAPVSIVFVSERAGAGAAILSLLCVAGISAGTMVLLSRLRPLQASSD</sequence>
<dbReference type="InterPro" id="IPR020846">
    <property type="entry name" value="MFS_dom"/>
</dbReference>
<keyword evidence="1 4" id="KW-0812">Transmembrane</keyword>
<feature type="transmembrane region" description="Helical" evidence="4">
    <location>
        <begin position="132"/>
        <end position="150"/>
    </location>
</feature>
<keyword evidence="3 4" id="KW-0472">Membrane</keyword>
<dbReference type="PANTHER" id="PTHR11360:SF308">
    <property type="entry name" value="BLL3089 PROTEIN"/>
    <property type="match status" value="1"/>
</dbReference>
<dbReference type="EMBL" id="QPIX01000007">
    <property type="protein sequence ID" value="RCW23254.1"/>
    <property type="molecule type" value="Genomic_DNA"/>
</dbReference>
<dbReference type="InterPro" id="IPR036259">
    <property type="entry name" value="MFS_trans_sf"/>
</dbReference>
<dbReference type="SUPFAM" id="SSF103473">
    <property type="entry name" value="MFS general substrate transporter"/>
    <property type="match status" value="1"/>
</dbReference>
<reference evidence="6 7" key="1">
    <citation type="submission" date="2018-07" db="EMBL/GenBank/DDBJ databases">
        <title>Genomic Encyclopedia of Type Strains, Phase IV (KMG-IV): sequencing the most valuable type-strain genomes for metagenomic binning, comparative biology and taxonomic classification.</title>
        <authorList>
            <person name="Goeker M."/>
        </authorList>
    </citation>
    <scope>NUCLEOTIDE SEQUENCE [LARGE SCALE GENOMIC DNA]</scope>
    <source>
        <strain evidence="6 7">DSM 25528</strain>
    </source>
</reference>
<dbReference type="RefSeq" id="WP_114363683.1">
    <property type="nucleotide sequence ID" value="NZ_QPIX01000007.1"/>
</dbReference>
<accession>A0A6I7HLI5</accession>
<dbReference type="Proteomes" id="UP000252582">
    <property type="component" value="Unassembled WGS sequence"/>
</dbReference>
<feature type="transmembrane region" description="Helical" evidence="4">
    <location>
        <begin position="294"/>
        <end position="315"/>
    </location>
</feature>
<keyword evidence="7" id="KW-1185">Reference proteome</keyword>
<dbReference type="InterPro" id="IPR050327">
    <property type="entry name" value="Proton-linked_MCT"/>
</dbReference>
<evidence type="ECO:0000256" key="4">
    <source>
        <dbReference type="SAM" id="Phobius"/>
    </source>
</evidence>
<dbReference type="AlphaFoldDB" id="A0A6I7HLI5"/>
<feature type="transmembrane region" description="Helical" evidence="4">
    <location>
        <begin position="162"/>
        <end position="184"/>
    </location>
</feature>
<dbReference type="GO" id="GO:0022857">
    <property type="term" value="F:transmembrane transporter activity"/>
    <property type="evidence" value="ECO:0007669"/>
    <property type="project" value="InterPro"/>
</dbReference>